<keyword evidence="1" id="KW-0472">Membrane</keyword>
<feature type="transmembrane region" description="Helical" evidence="1">
    <location>
        <begin position="97"/>
        <end position="114"/>
    </location>
</feature>
<comment type="caution">
    <text evidence="2">The sequence shown here is derived from an EMBL/GenBank/DDBJ whole genome shotgun (WGS) entry which is preliminary data.</text>
</comment>
<dbReference type="OrthoDB" id="1447802at2"/>
<evidence type="ECO:0000256" key="1">
    <source>
        <dbReference type="SAM" id="Phobius"/>
    </source>
</evidence>
<feature type="transmembrane region" description="Helical" evidence="1">
    <location>
        <begin position="69"/>
        <end position="85"/>
    </location>
</feature>
<proteinExistence type="predicted"/>
<sequence length="132" mass="15690">MSIFKNPFFLICCLLFWINQFNERILGIFLPYVHAYLDDLLAMPVVLGITLQAFRWFHPLKTDFVFNKTHIIIAVVYFSLIFEIILPMKSDTYTQDWWDVLCYGLGAMAFYFWINKKETDKTETVKKLKNQG</sequence>
<dbReference type="RefSeq" id="WP_035075298.1">
    <property type="nucleotide sequence ID" value="NZ_JMIH01000022.1"/>
</dbReference>
<keyword evidence="3" id="KW-1185">Reference proteome</keyword>
<protein>
    <submittedName>
        <fullName evidence="2">Magnesium citrate secondary transporter</fullName>
    </submittedName>
</protein>
<evidence type="ECO:0000313" key="2">
    <source>
        <dbReference type="EMBL" id="KEO73368.1"/>
    </source>
</evidence>
<evidence type="ECO:0000313" key="3">
    <source>
        <dbReference type="Proteomes" id="UP000027821"/>
    </source>
</evidence>
<dbReference type="EMBL" id="JMIH01000022">
    <property type="protein sequence ID" value="KEO73368.1"/>
    <property type="molecule type" value="Genomic_DNA"/>
</dbReference>
<dbReference type="AlphaFoldDB" id="A0A074L0H1"/>
<keyword evidence="1" id="KW-1133">Transmembrane helix</keyword>
<reference evidence="2 3" key="1">
    <citation type="submission" date="2014-04" db="EMBL/GenBank/DDBJ databases">
        <title>Characterization and application of a salt tolerant electro-active bacterium.</title>
        <authorList>
            <person name="Yang L."/>
            <person name="Wei S."/>
            <person name="Tay Q.X.M."/>
        </authorList>
    </citation>
    <scope>NUCLEOTIDE SEQUENCE [LARGE SCALE GENOMIC DNA]</scope>
    <source>
        <strain evidence="2 3">LY1</strain>
    </source>
</reference>
<dbReference type="STRING" id="1048983.EL17_13575"/>
<organism evidence="2 3">
    <name type="scientific">Anditalea andensis</name>
    <dbReference type="NCBI Taxonomy" id="1048983"/>
    <lineage>
        <taxon>Bacteria</taxon>
        <taxon>Pseudomonadati</taxon>
        <taxon>Bacteroidota</taxon>
        <taxon>Cytophagia</taxon>
        <taxon>Cytophagales</taxon>
        <taxon>Cytophagaceae</taxon>
        <taxon>Anditalea</taxon>
    </lineage>
</organism>
<gene>
    <name evidence="2" type="ORF">EL17_13575</name>
</gene>
<feature type="transmembrane region" description="Helical" evidence="1">
    <location>
        <begin position="40"/>
        <end position="57"/>
    </location>
</feature>
<name>A0A074L0H1_9BACT</name>
<accession>A0A074L0H1</accession>
<dbReference type="Proteomes" id="UP000027821">
    <property type="component" value="Unassembled WGS sequence"/>
</dbReference>
<dbReference type="eggNOG" id="ENOG5032VQE">
    <property type="taxonomic scope" value="Bacteria"/>
</dbReference>
<keyword evidence="1" id="KW-0812">Transmembrane</keyword>